<sequence length="273" mass="29896">MQVPPAIAHVFSFFPLHTYPQIKIQSGIHPDLPTIWIHPPRSAASRLSTDVECLKWQAYLALRGLSKIAVRCDISPQGAMGARLPNLHLANGQLLPAQLIPTWADEMLDEAERPLEGYKDQAALDESRAWVSLLEGDVHAALIVAQPSPSYLMSLITFPQPPSRPLESILAPPPPPLSGMSSIFPPYGTRVSPKHIESKYRDAIAAIADRLGTDKWFLGSSGPTPLDALVFAYLHSILHNSSHSIKTEVDRRVNLGAWELRVRGLVSAAFSST</sequence>
<dbReference type="CDD" id="cd03193">
    <property type="entry name" value="GST_C_Metaxin"/>
    <property type="match status" value="1"/>
</dbReference>
<dbReference type="EMBL" id="JARKIE010000002">
    <property type="protein sequence ID" value="KAJ7709599.1"/>
    <property type="molecule type" value="Genomic_DNA"/>
</dbReference>
<keyword evidence="3" id="KW-1185">Reference proteome</keyword>
<dbReference type="InterPro" id="IPR033468">
    <property type="entry name" value="Metaxin_GST"/>
</dbReference>
<gene>
    <name evidence="2" type="ORF">B0H17DRAFT_1190791</name>
</gene>
<name>A0AAD7H176_MYCRO</name>
<evidence type="ECO:0000259" key="1">
    <source>
        <dbReference type="Pfam" id="PF17171"/>
    </source>
</evidence>
<accession>A0AAD7H176</accession>
<protein>
    <recommendedName>
        <fullName evidence="1">Metaxin glutathione S-transferase domain-containing protein</fullName>
    </recommendedName>
</protein>
<comment type="caution">
    <text evidence="2">The sequence shown here is derived from an EMBL/GenBank/DDBJ whole genome shotgun (WGS) entry which is preliminary data.</text>
</comment>
<feature type="domain" description="Metaxin glutathione S-transferase" evidence="1">
    <location>
        <begin position="201"/>
        <end position="259"/>
    </location>
</feature>
<evidence type="ECO:0000313" key="3">
    <source>
        <dbReference type="Proteomes" id="UP001221757"/>
    </source>
</evidence>
<dbReference type="Pfam" id="PF17171">
    <property type="entry name" value="GST_C_6"/>
    <property type="match status" value="1"/>
</dbReference>
<organism evidence="2 3">
    <name type="scientific">Mycena rosella</name>
    <name type="common">Pink bonnet</name>
    <name type="synonym">Agaricus rosellus</name>
    <dbReference type="NCBI Taxonomy" id="1033263"/>
    <lineage>
        <taxon>Eukaryota</taxon>
        <taxon>Fungi</taxon>
        <taxon>Dikarya</taxon>
        <taxon>Basidiomycota</taxon>
        <taxon>Agaricomycotina</taxon>
        <taxon>Agaricomycetes</taxon>
        <taxon>Agaricomycetidae</taxon>
        <taxon>Agaricales</taxon>
        <taxon>Marasmiineae</taxon>
        <taxon>Mycenaceae</taxon>
        <taxon>Mycena</taxon>
    </lineage>
</organism>
<proteinExistence type="predicted"/>
<dbReference type="AlphaFoldDB" id="A0AAD7H176"/>
<evidence type="ECO:0000313" key="2">
    <source>
        <dbReference type="EMBL" id="KAJ7709599.1"/>
    </source>
</evidence>
<reference evidence="2" key="1">
    <citation type="submission" date="2023-03" db="EMBL/GenBank/DDBJ databases">
        <title>Massive genome expansion in bonnet fungi (Mycena s.s.) driven by repeated elements and novel gene families across ecological guilds.</title>
        <authorList>
            <consortium name="Lawrence Berkeley National Laboratory"/>
            <person name="Harder C.B."/>
            <person name="Miyauchi S."/>
            <person name="Viragh M."/>
            <person name="Kuo A."/>
            <person name="Thoen E."/>
            <person name="Andreopoulos B."/>
            <person name="Lu D."/>
            <person name="Skrede I."/>
            <person name="Drula E."/>
            <person name="Henrissat B."/>
            <person name="Morin E."/>
            <person name="Kohler A."/>
            <person name="Barry K."/>
            <person name="LaButti K."/>
            <person name="Morin E."/>
            <person name="Salamov A."/>
            <person name="Lipzen A."/>
            <person name="Mereny Z."/>
            <person name="Hegedus B."/>
            <person name="Baldrian P."/>
            <person name="Stursova M."/>
            <person name="Weitz H."/>
            <person name="Taylor A."/>
            <person name="Grigoriev I.V."/>
            <person name="Nagy L.G."/>
            <person name="Martin F."/>
            <person name="Kauserud H."/>
        </authorList>
    </citation>
    <scope>NUCLEOTIDE SEQUENCE</scope>
    <source>
        <strain evidence="2">CBHHK067</strain>
    </source>
</reference>
<dbReference type="Proteomes" id="UP001221757">
    <property type="component" value="Unassembled WGS sequence"/>
</dbReference>